<reference evidence="1" key="2">
    <citation type="submission" date="2015-06" db="UniProtKB">
        <authorList>
            <consortium name="EnsemblProtists"/>
        </authorList>
    </citation>
    <scope>IDENTIFICATION</scope>
    <source>
        <strain evidence="1">Emoy2</strain>
    </source>
</reference>
<dbReference type="Proteomes" id="UP000011713">
    <property type="component" value="Unassembled WGS sequence"/>
</dbReference>
<dbReference type="AlphaFoldDB" id="M4BS64"/>
<organism evidence="1 2">
    <name type="scientific">Hyaloperonospora arabidopsidis (strain Emoy2)</name>
    <name type="common">Downy mildew agent</name>
    <name type="synonym">Peronospora arabidopsidis</name>
    <dbReference type="NCBI Taxonomy" id="559515"/>
    <lineage>
        <taxon>Eukaryota</taxon>
        <taxon>Sar</taxon>
        <taxon>Stramenopiles</taxon>
        <taxon>Oomycota</taxon>
        <taxon>Peronosporomycetes</taxon>
        <taxon>Peronosporales</taxon>
        <taxon>Peronosporaceae</taxon>
        <taxon>Hyaloperonospora</taxon>
    </lineage>
</organism>
<reference evidence="2" key="1">
    <citation type="journal article" date="2010" name="Science">
        <title>Signatures of adaptation to obligate biotrophy in the Hyaloperonospora arabidopsidis genome.</title>
        <authorList>
            <person name="Baxter L."/>
            <person name="Tripathy S."/>
            <person name="Ishaque N."/>
            <person name="Boot N."/>
            <person name="Cabral A."/>
            <person name="Kemen E."/>
            <person name="Thines M."/>
            <person name="Ah-Fong A."/>
            <person name="Anderson R."/>
            <person name="Badejoko W."/>
            <person name="Bittner-Eddy P."/>
            <person name="Boore J.L."/>
            <person name="Chibucos M.C."/>
            <person name="Coates M."/>
            <person name="Dehal P."/>
            <person name="Delehaunty K."/>
            <person name="Dong S."/>
            <person name="Downton P."/>
            <person name="Dumas B."/>
            <person name="Fabro G."/>
            <person name="Fronick C."/>
            <person name="Fuerstenberg S.I."/>
            <person name="Fulton L."/>
            <person name="Gaulin E."/>
            <person name="Govers F."/>
            <person name="Hughes L."/>
            <person name="Humphray S."/>
            <person name="Jiang R.H."/>
            <person name="Judelson H."/>
            <person name="Kamoun S."/>
            <person name="Kyung K."/>
            <person name="Meijer H."/>
            <person name="Minx P."/>
            <person name="Morris P."/>
            <person name="Nelson J."/>
            <person name="Phuntumart V."/>
            <person name="Qutob D."/>
            <person name="Rehmany A."/>
            <person name="Rougon-Cardoso A."/>
            <person name="Ryden P."/>
            <person name="Torto-Alalibo T."/>
            <person name="Studholme D."/>
            <person name="Wang Y."/>
            <person name="Win J."/>
            <person name="Wood J."/>
            <person name="Clifton S.W."/>
            <person name="Rogers J."/>
            <person name="Van den Ackerveken G."/>
            <person name="Jones J.D."/>
            <person name="McDowell J.M."/>
            <person name="Beynon J."/>
            <person name="Tyler B.M."/>
        </authorList>
    </citation>
    <scope>NUCLEOTIDE SEQUENCE [LARGE SCALE GENOMIC DNA]</scope>
    <source>
        <strain evidence="2">Emoy2</strain>
    </source>
</reference>
<dbReference type="HOGENOM" id="CLU_2643306_0_0_1"/>
<dbReference type="EMBL" id="JH598687">
    <property type="status" value="NOT_ANNOTATED_CDS"/>
    <property type="molecule type" value="Genomic_DNA"/>
</dbReference>
<dbReference type="InParanoid" id="M4BS64"/>
<accession>M4BS64</accession>
<proteinExistence type="predicted"/>
<protein>
    <submittedName>
        <fullName evidence="1">Uncharacterized protein</fullName>
    </submittedName>
</protein>
<name>M4BS64_HYAAE</name>
<sequence>MWRCVVHQHVAVRVDASGVRWLHKELGTLATVHSRMWVRAWLQVERRKDCHERRRRGGSSYATARFPTDDFRAATLL</sequence>
<dbReference type="EnsemblProtists" id="HpaT809255">
    <property type="protein sequence ID" value="HpaP809255"/>
    <property type="gene ID" value="HpaG809255"/>
</dbReference>
<keyword evidence="2" id="KW-1185">Reference proteome</keyword>
<evidence type="ECO:0000313" key="1">
    <source>
        <dbReference type="EnsemblProtists" id="HpaP809255"/>
    </source>
</evidence>
<evidence type="ECO:0000313" key="2">
    <source>
        <dbReference type="Proteomes" id="UP000011713"/>
    </source>
</evidence>
<dbReference type="VEuPathDB" id="FungiDB:HpaG809255"/>